<dbReference type="PANTHER" id="PTHR37984">
    <property type="entry name" value="PROTEIN CBG26694"/>
    <property type="match status" value="1"/>
</dbReference>
<comment type="caution">
    <text evidence="10">The sequence shown here is derived from an EMBL/GenBank/DDBJ whole genome shotgun (WGS) entry which is preliminary data.</text>
</comment>
<keyword evidence="6" id="KW-0378">Hydrolase</keyword>
<dbReference type="InterPro" id="IPR041373">
    <property type="entry name" value="RT_RNaseH"/>
</dbReference>
<dbReference type="Pfam" id="PF17921">
    <property type="entry name" value="Integrase_H2C2"/>
    <property type="match status" value="1"/>
</dbReference>
<dbReference type="EC" id="2.7.7.49" evidence="1"/>
<keyword evidence="3" id="KW-0548">Nucleotidyltransferase</keyword>
<dbReference type="InParanoid" id="A0A2J7PLL8"/>
<dbReference type="InterPro" id="IPR050951">
    <property type="entry name" value="Retrovirus_Pol_polyprotein"/>
</dbReference>
<dbReference type="InterPro" id="IPR043502">
    <property type="entry name" value="DNA/RNA_pol_sf"/>
</dbReference>
<dbReference type="GO" id="GO:0016787">
    <property type="term" value="F:hydrolase activity"/>
    <property type="evidence" value="ECO:0007669"/>
    <property type="project" value="UniProtKB-KW"/>
</dbReference>
<accession>A0A2J7PLL8</accession>
<dbReference type="InterPro" id="IPR043128">
    <property type="entry name" value="Rev_trsase/Diguanyl_cyclase"/>
</dbReference>
<dbReference type="Proteomes" id="UP000235965">
    <property type="component" value="Unassembled WGS sequence"/>
</dbReference>
<reference evidence="10 11" key="1">
    <citation type="submission" date="2017-12" db="EMBL/GenBank/DDBJ databases">
        <title>Hemimetabolous genomes reveal molecular basis of termite eusociality.</title>
        <authorList>
            <person name="Harrison M.C."/>
            <person name="Jongepier E."/>
            <person name="Robertson H.M."/>
            <person name="Arning N."/>
            <person name="Bitard-Feildel T."/>
            <person name="Chao H."/>
            <person name="Childers C.P."/>
            <person name="Dinh H."/>
            <person name="Doddapaneni H."/>
            <person name="Dugan S."/>
            <person name="Gowin J."/>
            <person name="Greiner C."/>
            <person name="Han Y."/>
            <person name="Hu H."/>
            <person name="Hughes D.S.T."/>
            <person name="Huylmans A.-K."/>
            <person name="Kemena C."/>
            <person name="Kremer L.P.M."/>
            <person name="Lee S.L."/>
            <person name="Lopez-Ezquerra A."/>
            <person name="Mallet L."/>
            <person name="Monroy-Kuhn J.M."/>
            <person name="Moser A."/>
            <person name="Murali S.C."/>
            <person name="Muzny D.M."/>
            <person name="Otani S."/>
            <person name="Piulachs M.-D."/>
            <person name="Poelchau M."/>
            <person name="Qu J."/>
            <person name="Schaub F."/>
            <person name="Wada-Katsumata A."/>
            <person name="Worley K.C."/>
            <person name="Xie Q."/>
            <person name="Ylla G."/>
            <person name="Poulsen M."/>
            <person name="Gibbs R.A."/>
            <person name="Schal C."/>
            <person name="Richards S."/>
            <person name="Belles X."/>
            <person name="Korb J."/>
            <person name="Bornberg-Bauer E."/>
        </authorList>
    </citation>
    <scope>NUCLEOTIDE SEQUENCE [LARGE SCALE GENOMIC DNA]</scope>
    <source>
        <tissue evidence="10">Whole body</tissue>
    </source>
</reference>
<evidence type="ECO:0000313" key="10">
    <source>
        <dbReference type="EMBL" id="PNF17230.1"/>
    </source>
</evidence>
<dbReference type="FunFam" id="3.10.20.370:FF:000001">
    <property type="entry name" value="Retrovirus-related Pol polyprotein from transposon 17.6-like protein"/>
    <property type="match status" value="1"/>
</dbReference>
<dbReference type="Pfam" id="PF17917">
    <property type="entry name" value="RT_RNaseH"/>
    <property type="match status" value="1"/>
</dbReference>
<dbReference type="PANTHER" id="PTHR37984:SF5">
    <property type="entry name" value="PROTEIN NYNRIN-LIKE"/>
    <property type="match status" value="1"/>
</dbReference>
<proteinExistence type="predicted"/>
<dbReference type="FunFam" id="3.30.70.270:FF:000020">
    <property type="entry name" value="Transposon Tf2-6 polyprotein-like Protein"/>
    <property type="match status" value="1"/>
</dbReference>
<evidence type="ECO:0000256" key="3">
    <source>
        <dbReference type="ARBA" id="ARBA00022695"/>
    </source>
</evidence>
<evidence type="ECO:0000256" key="4">
    <source>
        <dbReference type="ARBA" id="ARBA00022722"/>
    </source>
</evidence>
<keyword evidence="4" id="KW-0540">Nuclease</keyword>
<gene>
    <name evidence="10" type="ORF">B7P43_G05227</name>
</gene>
<keyword evidence="7" id="KW-0695">RNA-directed DNA polymerase</keyword>
<dbReference type="InterPro" id="IPR041588">
    <property type="entry name" value="Integrase_H2C2"/>
</dbReference>
<dbReference type="Gene3D" id="3.30.70.270">
    <property type="match status" value="1"/>
</dbReference>
<keyword evidence="11" id="KW-1185">Reference proteome</keyword>
<dbReference type="FunFam" id="1.10.340.70:FF:000001">
    <property type="entry name" value="Retrovirus-related Pol polyprotein from transposon gypsy-like Protein"/>
    <property type="match status" value="1"/>
</dbReference>
<dbReference type="EMBL" id="NEVH01024424">
    <property type="protein sequence ID" value="PNF17230.1"/>
    <property type="molecule type" value="Genomic_DNA"/>
</dbReference>
<evidence type="ECO:0000313" key="11">
    <source>
        <dbReference type="Proteomes" id="UP000235965"/>
    </source>
</evidence>
<dbReference type="STRING" id="105785.A0A2J7PLL8"/>
<dbReference type="OrthoDB" id="8052391at2759"/>
<evidence type="ECO:0000256" key="2">
    <source>
        <dbReference type="ARBA" id="ARBA00022679"/>
    </source>
</evidence>
<protein>
    <recommendedName>
        <fullName evidence="1">RNA-directed DNA polymerase</fullName>
        <ecNumber evidence="1">2.7.7.49</ecNumber>
    </recommendedName>
</protein>
<sequence>MIGYYRRFIPRFSKIGAPLHALFKKNAKFEWMVEQENAFASLKSKLTMQPILQYPDFSKEFILTTDASNQGLGAIPSEGEIGKDLPIAYASRNLNKAEKNYSTSEKKLLAIVWGIKHFRPYLYGQKFKIASDHKPLKWLMNIKDPGSRLFKWRIKLEECDYEIVYKKGLLNTNADALSRINAWSSIDTQNPIEITGEEQKKQILFEYHDAPIGGRRGMNKTFKAIKAKFHWSNMRQEVEDYIKKCKSCQINKLLVPKKRAPMEITTTTDHPFDKCCLVIVGPLLETEKGNKYILTFQDDLSKLVTMIPIP</sequence>
<evidence type="ECO:0000256" key="5">
    <source>
        <dbReference type="ARBA" id="ARBA00022759"/>
    </source>
</evidence>
<name>A0A2J7PLL8_9NEOP</name>
<organism evidence="10 11">
    <name type="scientific">Cryptotermes secundus</name>
    <dbReference type="NCBI Taxonomy" id="105785"/>
    <lineage>
        <taxon>Eukaryota</taxon>
        <taxon>Metazoa</taxon>
        <taxon>Ecdysozoa</taxon>
        <taxon>Arthropoda</taxon>
        <taxon>Hexapoda</taxon>
        <taxon>Insecta</taxon>
        <taxon>Pterygota</taxon>
        <taxon>Neoptera</taxon>
        <taxon>Polyneoptera</taxon>
        <taxon>Dictyoptera</taxon>
        <taxon>Blattodea</taxon>
        <taxon>Blattoidea</taxon>
        <taxon>Termitoidae</taxon>
        <taxon>Kalotermitidae</taxon>
        <taxon>Cryptotermitinae</taxon>
        <taxon>Cryptotermes</taxon>
    </lineage>
</organism>
<dbReference type="CDD" id="cd09274">
    <property type="entry name" value="RNase_HI_RT_Ty3"/>
    <property type="match status" value="1"/>
</dbReference>
<feature type="domain" description="Reverse transcriptase RNase H-like" evidence="8">
    <location>
        <begin position="56"/>
        <end position="158"/>
    </location>
</feature>
<dbReference type="AlphaFoldDB" id="A0A2J7PLL8"/>
<keyword evidence="2" id="KW-0808">Transferase</keyword>
<dbReference type="SUPFAM" id="SSF56672">
    <property type="entry name" value="DNA/RNA polymerases"/>
    <property type="match status" value="1"/>
</dbReference>
<keyword evidence="5" id="KW-0255">Endonuclease</keyword>
<evidence type="ECO:0000259" key="9">
    <source>
        <dbReference type="Pfam" id="PF17921"/>
    </source>
</evidence>
<dbReference type="Gene3D" id="1.10.340.70">
    <property type="match status" value="1"/>
</dbReference>
<dbReference type="GO" id="GO:0004519">
    <property type="term" value="F:endonuclease activity"/>
    <property type="evidence" value="ECO:0007669"/>
    <property type="project" value="UniProtKB-KW"/>
</dbReference>
<evidence type="ECO:0000256" key="6">
    <source>
        <dbReference type="ARBA" id="ARBA00022801"/>
    </source>
</evidence>
<evidence type="ECO:0000259" key="8">
    <source>
        <dbReference type="Pfam" id="PF17917"/>
    </source>
</evidence>
<evidence type="ECO:0000256" key="7">
    <source>
        <dbReference type="ARBA" id="ARBA00022918"/>
    </source>
</evidence>
<feature type="domain" description="Integrase zinc-binding" evidence="9">
    <location>
        <begin position="198"/>
        <end position="252"/>
    </location>
</feature>
<dbReference type="GO" id="GO:0003964">
    <property type="term" value="F:RNA-directed DNA polymerase activity"/>
    <property type="evidence" value="ECO:0007669"/>
    <property type="project" value="UniProtKB-KW"/>
</dbReference>
<evidence type="ECO:0000256" key="1">
    <source>
        <dbReference type="ARBA" id="ARBA00012493"/>
    </source>
</evidence>